<dbReference type="AlphaFoldDB" id="A0AAN8LM18"/>
<evidence type="ECO:0000313" key="6">
    <source>
        <dbReference type="EMBL" id="KAK6312009.1"/>
    </source>
</evidence>
<dbReference type="PANTHER" id="PTHR47501">
    <property type="entry name" value="TRANSPOSASE-RELATED"/>
    <property type="match status" value="1"/>
</dbReference>
<proteinExistence type="predicted"/>
<dbReference type="InterPro" id="IPR012337">
    <property type="entry name" value="RNaseH-like_sf"/>
</dbReference>
<dbReference type="InterPro" id="IPR003656">
    <property type="entry name" value="Znf_BED"/>
</dbReference>
<keyword evidence="3" id="KW-0862">Zinc</keyword>
<evidence type="ECO:0000256" key="4">
    <source>
        <dbReference type="PROSITE-ProRule" id="PRU00027"/>
    </source>
</evidence>
<dbReference type="GO" id="GO:0003677">
    <property type="term" value="F:DNA binding"/>
    <property type="evidence" value="ECO:0007669"/>
    <property type="project" value="InterPro"/>
</dbReference>
<reference evidence="6 7" key="1">
    <citation type="submission" date="2021-04" db="EMBL/GenBank/DDBJ databases">
        <authorList>
            <person name="De Guttry C."/>
            <person name="Zahm M."/>
            <person name="Klopp C."/>
            <person name="Cabau C."/>
            <person name="Louis A."/>
            <person name="Berthelot C."/>
            <person name="Parey E."/>
            <person name="Roest Crollius H."/>
            <person name="Montfort J."/>
            <person name="Robinson-Rechavi M."/>
            <person name="Bucao C."/>
            <person name="Bouchez O."/>
            <person name="Gislard M."/>
            <person name="Lluch J."/>
            <person name="Milhes M."/>
            <person name="Lampietro C."/>
            <person name="Lopez Roques C."/>
            <person name="Donnadieu C."/>
            <person name="Braasch I."/>
            <person name="Desvignes T."/>
            <person name="Postlethwait J."/>
            <person name="Bobe J."/>
            <person name="Wedekind C."/>
            <person name="Guiguen Y."/>
        </authorList>
    </citation>
    <scope>NUCLEOTIDE SEQUENCE [LARGE SCALE GENOMIC DNA]</scope>
    <source>
        <strain evidence="6">Cs_M1</strain>
        <tissue evidence="6">Blood</tissue>
    </source>
</reference>
<evidence type="ECO:0000256" key="1">
    <source>
        <dbReference type="ARBA" id="ARBA00022723"/>
    </source>
</evidence>
<dbReference type="PROSITE" id="PS50808">
    <property type="entry name" value="ZF_BED"/>
    <property type="match status" value="1"/>
</dbReference>
<keyword evidence="1" id="KW-0479">Metal-binding</keyword>
<dbReference type="PANTHER" id="PTHR47501:SF7">
    <property type="entry name" value="TRANSPOSASE"/>
    <property type="match status" value="1"/>
</dbReference>
<comment type="caution">
    <text evidence="6">The sequence shown here is derived from an EMBL/GenBank/DDBJ whole genome shotgun (WGS) entry which is preliminary data.</text>
</comment>
<dbReference type="Proteomes" id="UP001356427">
    <property type="component" value="Unassembled WGS sequence"/>
</dbReference>
<dbReference type="EMBL" id="JAGTTL010000015">
    <property type="protein sequence ID" value="KAK6312009.1"/>
    <property type="molecule type" value="Genomic_DNA"/>
</dbReference>
<gene>
    <name evidence="6" type="ORF">J4Q44_G00176730</name>
</gene>
<keyword evidence="2 4" id="KW-0863">Zinc-finger</keyword>
<protein>
    <recommendedName>
        <fullName evidence="5">BED-type domain-containing protein</fullName>
    </recommendedName>
</protein>
<dbReference type="GO" id="GO:0008270">
    <property type="term" value="F:zinc ion binding"/>
    <property type="evidence" value="ECO:0007669"/>
    <property type="project" value="UniProtKB-KW"/>
</dbReference>
<keyword evidence="7" id="KW-1185">Reference proteome</keyword>
<dbReference type="SUPFAM" id="SSF53098">
    <property type="entry name" value="Ribonuclease H-like"/>
    <property type="match status" value="1"/>
</dbReference>
<evidence type="ECO:0000259" key="5">
    <source>
        <dbReference type="PROSITE" id="PS50808"/>
    </source>
</evidence>
<name>A0AAN8LM18_9TELE</name>
<sequence length="399" mass="45785">MSELAVGNADTDEEEHPHPWPHIESMFTLVKVRKNSYIMRCLLCLPKQRDISAFKNSTSNLRKHVARIHPNKLAKYTDLLENHRKSKSSSSSDTLVKNAKITAFAAPGQGKSDQDDNRQWLKLPFDYMVRRKRRKPSMYKRRVTPPLMMQQKIRVSQRWSIKMSAILDDNTGLEYQLPRHQKCACHLLNLISTVDATAAGGAANETYKRLSRSAFAKCHALWNKTSRSTMAHETVERECKLQFLRPNQTRWSSLFLAVERIVRIHREQGEQAIRNVCTALKIKMFNPAENGFLVEYAAVMKPVAMALNILQGESSVHMGLLLPTLYQLRDKLKKLESTCKMCTPLVHALQQGIQKRFGDVMKEPELIAAAILLPRFRTSWTTEENILNAVRCAVWPNHR</sequence>
<evidence type="ECO:0000313" key="7">
    <source>
        <dbReference type="Proteomes" id="UP001356427"/>
    </source>
</evidence>
<accession>A0AAN8LM18</accession>
<organism evidence="6 7">
    <name type="scientific">Coregonus suidteri</name>
    <dbReference type="NCBI Taxonomy" id="861788"/>
    <lineage>
        <taxon>Eukaryota</taxon>
        <taxon>Metazoa</taxon>
        <taxon>Chordata</taxon>
        <taxon>Craniata</taxon>
        <taxon>Vertebrata</taxon>
        <taxon>Euteleostomi</taxon>
        <taxon>Actinopterygii</taxon>
        <taxon>Neopterygii</taxon>
        <taxon>Teleostei</taxon>
        <taxon>Protacanthopterygii</taxon>
        <taxon>Salmoniformes</taxon>
        <taxon>Salmonidae</taxon>
        <taxon>Coregoninae</taxon>
        <taxon>Coregonus</taxon>
    </lineage>
</organism>
<evidence type="ECO:0000256" key="3">
    <source>
        <dbReference type="ARBA" id="ARBA00022833"/>
    </source>
</evidence>
<evidence type="ECO:0000256" key="2">
    <source>
        <dbReference type="ARBA" id="ARBA00022771"/>
    </source>
</evidence>
<feature type="domain" description="BED-type" evidence="5">
    <location>
        <begin position="14"/>
        <end position="76"/>
    </location>
</feature>